<sequence length="54" mass="6180">MSVTCSASFVTVISEIKIFTYFFHMEMPSFFPHGNACFLKSVKSLVNLLQSWNN</sequence>
<name>A0A0E9WU98_ANGAN</name>
<dbReference type="EMBL" id="GBXM01014605">
    <property type="protein sequence ID" value="JAH93972.1"/>
    <property type="molecule type" value="Transcribed_RNA"/>
</dbReference>
<accession>A0A0E9WU98</accession>
<evidence type="ECO:0000313" key="1">
    <source>
        <dbReference type="EMBL" id="JAH93972.1"/>
    </source>
</evidence>
<reference evidence="1" key="2">
    <citation type="journal article" date="2015" name="Fish Shellfish Immunol.">
        <title>Early steps in the European eel (Anguilla anguilla)-Vibrio vulnificus interaction in the gills: Role of the RtxA13 toxin.</title>
        <authorList>
            <person name="Callol A."/>
            <person name="Pajuelo D."/>
            <person name="Ebbesson L."/>
            <person name="Teles M."/>
            <person name="MacKenzie S."/>
            <person name="Amaro C."/>
        </authorList>
    </citation>
    <scope>NUCLEOTIDE SEQUENCE</scope>
</reference>
<dbReference type="AlphaFoldDB" id="A0A0E9WU98"/>
<organism evidence="1">
    <name type="scientific">Anguilla anguilla</name>
    <name type="common">European freshwater eel</name>
    <name type="synonym">Muraena anguilla</name>
    <dbReference type="NCBI Taxonomy" id="7936"/>
    <lineage>
        <taxon>Eukaryota</taxon>
        <taxon>Metazoa</taxon>
        <taxon>Chordata</taxon>
        <taxon>Craniata</taxon>
        <taxon>Vertebrata</taxon>
        <taxon>Euteleostomi</taxon>
        <taxon>Actinopterygii</taxon>
        <taxon>Neopterygii</taxon>
        <taxon>Teleostei</taxon>
        <taxon>Anguilliformes</taxon>
        <taxon>Anguillidae</taxon>
        <taxon>Anguilla</taxon>
    </lineage>
</organism>
<reference evidence="1" key="1">
    <citation type="submission" date="2014-11" db="EMBL/GenBank/DDBJ databases">
        <authorList>
            <person name="Amaro Gonzalez C."/>
        </authorList>
    </citation>
    <scope>NUCLEOTIDE SEQUENCE</scope>
</reference>
<protein>
    <submittedName>
        <fullName evidence="1">Uncharacterized protein</fullName>
    </submittedName>
</protein>
<proteinExistence type="predicted"/>